<dbReference type="Pfam" id="PF08240">
    <property type="entry name" value="ADH_N"/>
    <property type="match status" value="1"/>
</dbReference>
<dbReference type="InterPro" id="IPR036291">
    <property type="entry name" value="NAD(P)-bd_dom_sf"/>
</dbReference>
<dbReference type="Proteomes" id="UP000642748">
    <property type="component" value="Unassembled WGS sequence"/>
</dbReference>
<dbReference type="InterPro" id="IPR050700">
    <property type="entry name" value="YIM1/Zinc_Alcohol_DH_Fams"/>
</dbReference>
<proteinExistence type="predicted"/>
<name>A0A8J3QX68_9ACTN</name>
<dbReference type="Pfam" id="PF13602">
    <property type="entry name" value="ADH_zinc_N_2"/>
    <property type="match status" value="1"/>
</dbReference>
<dbReference type="GO" id="GO:0016491">
    <property type="term" value="F:oxidoreductase activity"/>
    <property type="evidence" value="ECO:0007669"/>
    <property type="project" value="InterPro"/>
</dbReference>
<dbReference type="SMART" id="SM00829">
    <property type="entry name" value="PKS_ER"/>
    <property type="match status" value="1"/>
</dbReference>
<dbReference type="CDD" id="cd05289">
    <property type="entry name" value="MDR_like_2"/>
    <property type="match status" value="1"/>
</dbReference>
<evidence type="ECO:0000259" key="1">
    <source>
        <dbReference type="SMART" id="SM00829"/>
    </source>
</evidence>
<dbReference type="PANTHER" id="PTHR11695">
    <property type="entry name" value="ALCOHOL DEHYDROGENASE RELATED"/>
    <property type="match status" value="1"/>
</dbReference>
<dbReference type="InterPro" id="IPR020843">
    <property type="entry name" value="ER"/>
</dbReference>
<dbReference type="InterPro" id="IPR011032">
    <property type="entry name" value="GroES-like_sf"/>
</dbReference>
<sequence>MKAVALDEYGGPDVLSLRELPDPVLSPDGVLIDVRAAGVNPVDYKIREGYLRGLFPHHTPLIPGWDVAGVVAAVGPAVTAFAPGDEVYAYARKDSVQCGTYAERVVVADRAVARKPASLSFAQAGAVPLAGLTALQSLREVGVHSGETVLVHAAAGGVGHFAVQIALAMGAARVFGTASEDNHDFLRSLGAEPLAYGADLPERLAQLVGGDGKVDAAVDYIGGEALAQSLLVVRDPARHGSIVDSRGVLDQGGRYTFVRPDGDGLAYLGTLVAEGALRIEVAQEFPLAQAADAQRLVAGGHVRGKVVLTV</sequence>
<dbReference type="Gene3D" id="3.40.50.720">
    <property type="entry name" value="NAD(P)-binding Rossmann-like Domain"/>
    <property type="match status" value="1"/>
</dbReference>
<feature type="domain" description="Enoyl reductase (ER)" evidence="1">
    <location>
        <begin position="10"/>
        <end position="308"/>
    </location>
</feature>
<dbReference type="SUPFAM" id="SSF51735">
    <property type="entry name" value="NAD(P)-binding Rossmann-fold domains"/>
    <property type="match status" value="1"/>
</dbReference>
<dbReference type="SUPFAM" id="SSF50129">
    <property type="entry name" value="GroES-like"/>
    <property type="match status" value="1"/>
</dbReference>
<evidence type="ECO:0000313" key="2">
    <source>
        <dbReference type="EMBL" id="GIH17405.1"/>
    </source>
</evidence>
<reference evidence="2" key="1">
    <citation type="submission" date="2021-01" db="EMBL/GenBank/DDBJ databases">
        <title>Whole genome shotgun sequence of Rugosimonospora africana NBRC 104875.</title>
        <authorList>
            <person name="Komaki H."/>
            <person name="Tamura T."/>
        </authorList>
    </citation>
    <scope>NUCLEOTIDE SEQUENCE</scope>
    <source>
        <strain evidence="2">NBRC 104875</strain>
    </source>
</reference>
<dbReference type="Gene3D" id="3.90.180.10">
    <property type="entry name" value="Medium-chain alcohol dehydrogenases, catalytic domain"/>
    <property type="match status" value="1"/>
</dbReference>
<evidence type="ECO:0000313" key="3">
    <source>
        <dbReference type="Proteomes" id="UP000642748"/>
    </source>
</evidence>
<accession>A0A8J3QX68</accession>
<dbReference type="PANTHER" id="PTHR11695:SF294">
    <property type="entry name" value="RETICULON-4-INTERACTING PROTEIN 1, MITOCHONDRIAL"/>
    <property type="match status" value="1"/>
</dbReference>
<protein>
    <submittedName>
        <fullName evidence="2">Oxidoreductase</fullName>
    </submittedName>
</protein>
<dbReference type="AlphaFoldDB" id="A0A8J3QX68"/>
<comment type="caution">
    <text evidence="2">The sequence shown here is derived from an EMBL/GenBank/DDBJ whole genome shotgun (WGS) entry which is preliminary data.</text>
</comment>
<dbReference type="RefSeq" id="WP_203920964.1">
    <property type="nucleotide sequence ID" value="NZ_BONZ01000054.1"/>
</dbReference>
<gene>
    <name evidence="2" type="ORF">Raf01_55770</name>
</gene>
<organism evidence="2 3">
    <name type="scientific">Rugosimonospora africana</name>
    <dbReference type="NCBI Taxonomy" id="556532"/>
    <lineage>
        <taxon>Bacteria</taxon>
        <taxon>Bacillati</taxon>
        <taxon>Actinomycetota</taxon>
        <taxon>Actinomycetes</taxon>
        <taxon>Micromonosporales</taxon>
        <taxon>Micromonosporaceae</taxon>
        <taxon>Rugosimonospora</taxon>
    </lineage>
</organism>
<dbReference type="InterPro" id="IPR013154">
    <property type="entry name" value="ADH-like_N"/>
</dbReference>
<dbReference type="EMBL" id="BONZ01000054">
    <property type="protein sequence ID" value="GIH17405.1"/>
    <property type="molecule type" value="Genomic_DNA"/>
</dbReference>
<keyword evidence="3" id="KW-1185">Reference proteome</keyword>